<organism evidence="9 10">
    <name type="scientific">Trifolium pratense</name>
    <name type="common">Red clover</name>
    <dbReference type="NCBI Taxonomy" id="57577"/>
    <lineage>
        <taxon>Eukaryota</taxon>
        <taxon>Viridiplantae</taxon>
        <taxon>Streptophyta</taxon>
        <taxon>Embryophyta</taxon>
        <taxon>Tracheophyta</taxon>
        <taxon>Spermatophyta</taxon>
        <taxon>Magnoliopsida</taxon>
        <taxon>eudicotyledons</taxon>
        <taxon>Gunneridae</taxon>
        <taxon>Pentapetalae</taxon>
        <taxon>rosids</taxon>
        <taxon>fabids</taxon>
        <taxon>Fabales</taxon>
        <taxon>Fabaceae</taxon>
        <taxon>Papilionoideae</taxon>
        <taxon>50 kb inversion clade</taxon>
        <taxon>NPAAA clade</taxon>
        <taxon>Hologalegina</taxon>
        <taxon>IRL clade</taxon>
        <taxon>Trifolieae</taxon>
        <taxon>Trifolium</taxon>
    </lineage>
</organism>
<evidence type="ECO:0000256" key="4">
    <source>
        <dbReference type="ARBA" id="ARBA00023015"/>
    </source>
</evidence>
<comment type="similarity">
    <text evidence="2">Belongs to the JARID1 histone demethylase family.</text>
</comment>
<dbReference type="GO" id="GO:0003712">
    <property type="term" value="F:transcription coregulator activity"/>
    <property type="evidence" value="ECO:0007669"/>
    <property type="project" value="TreeGrafter"/>
</dbReference>
<evidence type="ECO:0000256" key="7">
    <source>
        <dbReference type="PROSITE-ProRule" id="PRU00175"/>
    </source>
</evidence>
<dbReference type="ExpressionAtlas" id="A0A2K3JX30">
    <property type="expression patterns" value="baseline"/>
</dbReference>
<proteinExistence type="inferred from homology"/>
<keyword evidence="4" id="KW-0805">Transcription regulation</keyword>
<evidence type="ECO:0000259" key="8">
    <source>
        <dbReference type="PROSITE" id="PS50089"/>
    </source>
</evidence>
<dbReference type="PANTHER" id="PTHR12549:SF33">
    <property type="entry name" value="LYSINE-SPECIFIC DEMETHYLASE JMJ27"/>
    <property type="match status" value="1"/>
</dbReference>
<dbReference type="GO" id="GO:0031490">
    <property type="term" value="F:chromatin DNA binding"/>
    <property type="evidence" value="ECO:0007669"/>
    <property type="project" value="TreeGrafter"/>
</dbReference>
<protein>
    <recommendedName>
        <fullName evidence="8">RING-type domain-containing protein</fullName>
    </recommendedName>
</protein>
<dbReference type="Pfam" id="PF10497">
    <property type="entry name" value="zf-4CXXC_R1"/>
    <property type="match status" value="1"/>
</dbReference>
<keyword evidence="5" id="KW-0804">Transcription</keyword>
<gene>
    <name evidence="9" type="ORF">L195_g059259</name>
</gene>
<dbReference type="InterPro" id="IPR018866">
    <property type="entry name" value="Znf-4CXXC_R1"/>
</dbReference>
<dbReference type="AlphaFoldDB" id="A0A2K3JX30"/>
<dbReference type="GO" id="GO:0008270">
    <property type="term" value="F:zinc ion binding"/>
    <property type="evidence" value="ECO:0007669"/>
    <property type="project" value="UniProtKB-KW"/>
</dbReference>
<keyword evidence="3" id="KW-0479">Metal-binding</keyword>
<dbReference type="GO" id="GO:0000785">
    <property type="term" value="C:chromatin"/>
    <property type="evidence" value="ECO:0007669"/>
    <property type="project" value="TreeGrafter"/>
</dbReference>
<keyword evidence="7" id="KW-0862">Zinc</keyword>
<dbReference type="STRING" id="57577.A0A2K3JX30"/>
<dbReference type="GO" id="GO:0006357">
    <property type="term" value="P:regulation of transcription by RNA polymerase II"/>
    <property type="evidence" value="ECO:0007669"/>
    <property type="project" value="TreeGrafter"/>
</dbReference>
<reference evidence="9 10" key="1">
    <citation type="journal article" date="2014" name="Am. J. Bot.">
        <title>Genome assembly and annotation for red clover (Trifolium pratense; Fabaceae).</title>
        <authorList>
            <person name="Istvanek J."/>
            <person name="Jaros M."/>
            <person name="Krenek A."/>
            <person name="Repkova J."/>
        </authorList>
    </citation>
    <scope>NUCLEOTIDE SEQUENCE [LARGE SCALE GENOMIC DNA]</scope>
    <source>
        <strain evidence="10">cv. Tatra</strain>
        <tissue evidence="9">Young leaves</tissue>
    </source>
</reference>
<reference evidence="9 10" key="2">
    <citation type="journal article" date="2017" name="Front. Plant Sci.">
        <title>Gene Classification and Mining of Molecular Markers Useful in Red Clover (Trifolium pratense) Breeding.</title>
        <authorList>
            <person name="Istvanek J."/>
            <person name="Dluhosova J."/>
            <person name="Dluhos P."/>
            <person name="Patkova L."/>
            <person name="Nedelnik J."/>
            <person name="Repkova J."/>
        </authorList>
    </citation>
    <scope>NUCLEOTIDE SEQUENCE [LARGE SCALE GENOMIC DNA]</scope>
    <source>
        <strain evidence="10">cv. Tatra</strain>
        <tissue evidence="9">Young leaves</tissue>
    </source>
</reference>
<dbReference type="InterPro" id="IPR045109">
    <property type="entry name" value="LSDs-like"/>
</dbReference>
<comment type="subcellular location">
    <subcellularLocation>
        <location evidence="1">Nucleus</location>
    </subcellularLocation>
</comment>
<accession>A0A2K3JX30</accession>
<dbReference type="GO" id="GO:0000118">
    <property type="term" value="C:histone deacetylase complex"/>
    <property type="evidence" value="ECO:0007669"/>
    <property type="project" value="TreeGrafter"/>
</dbReference>
<evidence type="ECO:0000256" key="6">
    <source>
        <dbReference type="ARBA" id="ARBA00023242"/>
    </source>
</evidence>
<evidence type="ECO:0000256" key="2">
    <source>
        <dbReference type="ARBA" id="ARBA00006801"/>
    </source>
</evidence>
<evidence type="ECO:0000256" key="1">
    <source>
        <dbReference type="ARBA" id="ARBA00004123"/>
    </source>
</evidence>
<dbReference type="PANTHER" id="PTHR12549">
    <property type="entry name" value="JMJC DOMAIN-CONTAINING HISTONE DEMETHYLATION PROTEIN"/>
    <property type="match status" value="1"/>
</dbReference>
<keyword evidence="7" id="KW-0863">Zinc-finger</keyword>
<sequence length="89" mass="10420">MCHQCQRNDKSGVVFCSSCNRKRYCYECIENWYPGKTREDFKNACPFCWGNCNCKACLREFPVLMEREVNASVKLPRLLYLLSKALPVL</sequence>
<dbReference type="InterPro" id="IPR001841">
    <property type="entry name" value="Znf_RING"/>
</dbReference>
<keyword evidence="6" id="KW-0539">Nucleus</keyword>
<evidence type="ECO:0000256" key="3">
    <source>
        <dbReference type="ARBA" id="ARBA00022723"/>
    </source>
</evidence>
<dbReference type="EMBL" id="ASHM01128290">
    <property type="protein sequence ID" value="PNX58572.1"/>
    <property type="molecule type" value="Genomic_DNA"/>
</dbReference>
<evidence type="ECO:0000313" key="9">
    <source>
        <dbReference type="EMBL" id="PNX58572.1"/>
    </source>
</evidence>
<feature type="non-terminal residue" evidence="9">
    <location>
        <position position="89"/>
    </location>
</feature>
<name>A0A2K3JX30_TRIPR</name>
<dbReference type="GO" id="GO:0032454">
    <property type="term" value="F:histone H3K9 demethylase activity"/>
    <property type="evidence" value="ECO:0007669"/>
    <property type="project" value="InterPro"/>
</dbReference>
<evidence type="ECO:0000256" key="5">
    <source>
        <dbReference type="ARBA" id="ARBA00023163"/>
    </source>
</evidence>
<dbReference type="PROSITE" id="PS50089">
    <property type="entry name" value="ZF_RING_2"/>
    <property type="match status" value="1"/>
</dbReference>
<dbReference type="Proteomes" id="UP000236291">
    <property type="component" value="Unassembled WGS sequence"/>
</dbReference>
<feature type="domain" description="RING-type" evidence="8">
    <location>
        <begin position="2"/>
        <end position="48"/>
    </location>
</feature>
<evidence type="ECO:0000313" key="10">
    <source>
        <dbReference type="Proteomes" id="UP000236291"/>
    </source>
</evidence>
<comment type="caution">
    <text evidence="9">The sequence shown here is derived from an EMBL/GenBank/DDBJ whole genome shotgun (WGS) entry which is preliminary data.</text>
</comment>